<dbReference type="OrthoDB" id="10501689at2759"/>
<name>A0A1A6GRH1_NEOLE</name>
<keyword evidence="2" id="KW-1185">Reference proteome</keyword>
<feature type="non-terminal residue" evidence="1">
    <location>
        <position position="1"/>
    </location>
</feature>
<gene>
    <name evidence="1" type="ORF">A6R68_03184</name>
</gene>
<accession>A0A1A6GRH1</accession>
<sequence>VKQFLLLLGPHQVVSQIIVQPGLNTIDNKQHTMPRQVPKECRSILQHLRFCCKKQQRPISNFFKITPVLAETAVGTCWVPQ</sequence>
<dbReference type="Proteomes" id="UP000092124">
    <property type="component" value="Unassembled WGS sequence"/>
</dbReference>
<proteinExistence type="predicted"/>
<protein>
    <submittedName>
        <fullName evidence="1">Uncharacterized protein</fullName>
    </submittedName>
</protein>
<comment type="caution">
    <text evidence="1">The sequence shown here is derived from an EMBL/GenBank/DDBJ whole genome shotgun (WGS) entry which is preliminary data.</text>
</comment>
<organism evidence="1 2">
    <name type="scientific">Neotoma lepida</name>
    <name type="common">Desert woodrat</name>
    <dbReference type="NCBI Taxonomy" id="56216"/>
    <lineage>
        <taxon>Eukaryota</taxon>
        <taxon>Metazoa</taxon>
        <taxon>Chordata</taxon>
        <taxon>Craniata</taxon>
        <taxon>Vertebrata</taxon>
        <taxon>Euteleostomi</taxon>
        <taxon>Mammalia</taxon>
        <taxon>Eutheria</taxon>
        <taxon>Euarchontoglires</taxon>
        <taxon>Glires</taxon>
        <taxon>Rodentia</taxon>
        <taxon>Myomorpha</taxon>
        <taxon>Muroidea</taxon>
        <taxon>Cricetidae</taxon>
        <taxon>Neotominae</taxon>
        <taxon>Neotoma</taxon>
    </lineage>
</organism>
<dbReference type="EMBL" id="LZPO01075992">
    <property type="protein sequence ID" value="OBS68275.1"/>
    <property type="molecule type" value="Genomic_DNA"/>
</dbReference>
<reference evidence="1 2" key="1">
    <citation type="submission" date="2016-06" db="EMBL/GenBank/DDBJ databases">
        <title>The Draft Genome Sequence and Annotation of the Desert Woodrat Neotoma lepida.</title>
        <authorList>
            <person name="Campbell M."/>
            <person name="Oakeson K.F."/>
            <person name="Yandell M."/>
            <person name="Halpert J.R."/>
            <person name="Dearing D."/>
        </authorList>
    </citation>
    <scope>NUCLEOTIDE SEQUENCE [LARGE SCALE GENOMIC DNA]</scope>
    <source>
        <strain evidence="1">417</strain>
        <tissue evidence="1">Liver</tissue>
    </source>
</reference>
<dbReference type="AlphaFoldDB" id="A0A1A6GRH1"/>
<evidence type="ECO:0000313" key="2">
    <source>
        <dbReference type="Proteomes" id="UP000092124"/>
    </source>
</evidence>
<evidence type="ECO:0000313" key="1">
    <source>
        <dbReference type="EMBL" id="OBS68275.1"/>
    </source>
</evidence>